<dbReference type="EMBL" id="JABVCQ010000013">
    <property type="protein sequence ID" value="MBB1126047.1"/>
    <property type="molecule type" value="Genomic_DNA"/>
</dbReference>
<evidence type="ECO:0000313" key="6">
    <source>
        <dbReference type="EMBL" id="MBB1126047.1"/>
    </source>
</evidence>
<dbReference type="InterPro" id="IPR023529">
    <property type="entry name" value="ProQ"/>
</dbReference>
<evidence type="ECO:0000313" key="7">
    <source>
        <dbReference type="Proteomes" id="UP000548632"/>
    </source>
</evidence>
<dbReference type="PANTHER" id="PTHR38106">
    <property type="entry name" value="RNA CHAPERONE PROQ"/>
    <property type="match status" value="1"/>
</dbReference>
<dbReference type="Pfam" id="PF04352">
    <property type="entry name" value="ProQ"/>
    <property type="match status" value="1"/>
</dbReference>
<keyword evidence="1" id="KW-0963">Cytoplasm</keyword>
<name>A0A839HG06_9GAMM</name>
<dbReference type="InterPro" id="IPR016103">
    <property type="entry name" value="ProQ/FinO"/>
</dbReference>
<accession>A0A839HG06</accession>
<dbReference type="SUPFAM" id="SSF48657">
    <property type="entry name" value="FinO-like"/>
    <property type="match status" value="1"/>
</dbReference>
<evidence type="ECO:0000256" key="3">
    <source>
        <dbReference type="ARBA" id="ARBA00023186"/>
    </source>
</evidence>
<evidence type="ECO:0000256" key="2">
    <source>
        <dbReference type="ARBA" id="ARBA00022884"/>
    </source>
</evidence>
<dbReference type="GO" id="GO:0005829">
    <property type="term" value="C:cytosol"/>
    <property type="evidence" value="ECO:0007669"/>
    <property type="project" value="TreeGrafter"/>
</dbReference>
<dbReference type="Proteomes" id="UP000548632">
    <property type="component" value="Unassembled WGS sequence"/>
</dbReference>
<dbReference type="AlphaFoldDB" id="A0A839HG06"/>
<proteinExistence type="predicted"/>
<dbReference type="RefSeq" id="WP_182583678.1">
    <property type="nucleotide sequence ID" value="NZ_JABVCQ010000013.1"/>
</dbReference>
<evidence type="ECO:0000256" key="1">
    <source>
        <dbReference type="ARBA" id="ARBA00022490"/>
    </source>
</evidence>
<sequence length="243" mass="25937">MTSVLTQPPAAVLKQFPACFDLSNPRPLKVGIRKDVMQLLRPVAEAEAEQHGLSGKEAQMQMERLVKLALSHYCTRPHYLRALVAGAERIDLTGQVVALVTAEAAALAQAQLLQSTNQQQDKPQPAPSRPSAAAAQAVLPDNAPLTAENIVTGRLELTIKFSALPQAMPVKAGMKIGVQTDSALVVMTLPNKAWQKLAKAQAEWPSWVAAVTGKLGAQVMSPDGAIVMLESPAVQVFEKKGKV</sequence>
<dbReference type="GO" id="GO:0033592">
    <property type="term" value="F:RNA strand annealing activity"/>
    <property type="evidence" value="ECO:0007669"/>
    <property type="project" value="InterPro"/>
</dbReference>
<keyword evidence="3" id="KW-0143">Chaperone</keyword>
<protein>
    <submittedName>
        <fullName evidence="6">ProQ/FinO family protein</fullName>
    </submittedName>
</protein>
<gene>
    <name evidence="6" type="ORF">HUK38_07355</name>
</gene>
<dbReference type="Gene3D" id="1.10.1710.10">
    <property type="entry name" value="ProQ/FinO domain"/>
    <property type="match status" value="1"/>
</dbReference>
<keyword evidence="2" id="KW-0694">RNA-binding</keyword>
<evidence type="ECO:0000259" key="5">
    <source>
        <dbReference type="SMART" id="SM00945"/>
    </source>
</evidence>
<organism evidence="6 7">
    <name type="scientific">Thiospirillum jenense</name>
    <dbReference type="NCBI Taxonomy" id="1653858"/>
    <lineage>
        <taxon>Bacteria</taxon>
        <taxon>Pseudomonadati</taxon>
        <taxon>Pseudomonadota</taxon>
        <taxon>Gammaproteobacteria</taxon>
        <taxon>Chromatiales</taxon>
        <taxon>Chromatiaceae</taxon>
        <taxon>Thiospirillum</taxon>
    </lineage>
</organism>
<evidence type="ECO:0000256" key="4">
    <source>
        <dbReference type="SAM" id="MobiDB-lite"/>
    </source>
</evidence>
<dbReference type="PANTHER" id="PTHR38106:SF1">
    <property type="entry name" value="RNA CHAPERONE PROQ"/>
    <property type="match status" value="1"/>
</dbReference>
<reference evidence="6 7" key="1">
    <citation type="journal article" date="2020" name="Arch. Microbiol.">
        <title>The genome sequence of the giant phototrophic gammaproteobacterium Thiospirillum jenense gives insight into its physiological properties and phylogenetic relationships.</title>
        <authorList>
            <person name="Imhoff J.F."/>
            <person name="Meyer T.E."/>
            <person name="Kyndt J.A."/>
        </authorList>
    </citation>
    <scope>NUCLEOTIDE SEQUENCE [LARGE SCALE GENOMIC DNA]</scope>
    <source>
        <strain evidence="6 7">DSM 216</strain>
    </source>
</reference>
<dbReference type="GO" id="GO:0034057">
    <property type="term" value="F:RNA strand-exchange activity"/>
    <property type="evidence" value="ECO:0007669"/>
    <property type="project" value="InterPro"/>
</dbReference>
<feature type="region of interest" description="Disordered" evidence="4">
    <location>
        <begin position="115"/>
        <end position="135"/>
    </location>
</feature>
<keyword evidence="7" id="KW-1185">Reference proteome</keyword>
<feature type="domain" description="ProQ/FinO" evidence="5">
    <location>
        <begin position="3"/>
        <end position="128"/>
    </location>
</feature>
<dbReference type="GO" id="GO:0010608">
    <property type="term" value="P:post-transcriptional regulation of gene expression"/>
    <property type="evidence" value="ECO:0007669"/>
    <property type="project" value="InterPro"/>
</dbReference>
<dbReference type="InterPro" id="IPR036442">
    <property type="entry name" value="ProQ/FinO_sf"/>
</dbReference>
<dbReference type="SMART" id="SM00945">
    <property type="entry name" value="ProQ"/>
    <property type="match status" value="1"/>
</dbReference>
<comment type="caution">
    <text evidence="6">The sequence shown here is derived from an EMBL/GenBank/DDBJ whole genome shotgun (WGS) entry which is preliminary data.</text>
</comment>